<keyword evidence="5" id="KW-0119">Carbohydrate metabolism</keyword>
<protein>
    <recommendedName>
        <fullName evidence="3">glucan 1,4-alpha-glucosidase</fullName>
        <ecNumber evidence="3">3.2.1.3</ecNumber>
    </recommendedName>
    <alternativeName>
        <fullName evidence="9">1,4-alpha-D-glucan glucohydrolase</fullName>
    </alternativeName>
    <alternativeName>
        <fullName evidence="8">Glucan 1,4-alpha-glucosidase</fullName>
    </alternativeName>
</protein>
<dbReference type="PRINTS" id="PR00736">
    <property type="entry name" value="GLHYDRLASE15"/>
</dbReference>
<dbReference type="InterPro" id="IPR008928">
    <property type="entry name" value="6-hairpin_glycosidase_sf"/>
</dbReference>
<dbReference type="EMBL" id="MU007069">
    <property type="protein sequence ID" value="KAF2425519.1"/>
    <property type="molecule type" value="Genomic_DNA"/>
</dbReference>
<evidence type="ECO:0000259" key="10">
    <source>
        <dbReference type="Pfam" id="PF00723"/>
    </source>
</evidence>
<comment type="caution">
    <text evidence="11">The sequence shown here is derived from an EMBL/GenBank/DDBJ whole genome shotgun (WGS) entry which is preliminary data.</text>
</comment>
<proteinExistence type="inferred from homology"/>
<sequence length="522" mass="57731">MFPLIPFVVVAYLALYAFAISIPSQSVLRTTLHREKTSLGPQSSLDSWIEQQEKISLEKLLANVAPGGSNTRDAAPGTVIASPSKQHPNYYYQWVRDAAITMNTLVILYSSHPSSYLSSKLMPIIESYATISTKIQHTPNPSGLFDDLSGLGEPKFNVDGSAYTENWGRPQRDGPALRALTLMAYLRAFNQTHPVLWTSLGGIDRFADLYSANLPANSTIKADLEYVSRFWQEPGFDLWEEVDGLHFFTAMVQLRALREGSTLAAAFGDPGAAKFYREQADSLEKTLLPRFWNVEKDHLVETLNSPRSGLDCGVMLGALHGTPSSCSISPSDSSTCNYAPYTDEILASLLAMIKDQRYRFPINTIPPFREGDADVDELAGVGIGRYPEDGYNGYETIPGTGNPWFLCTSSVSEILYRTHAYLTHSKSLRVTSRGLPFWRALVPAILSPATFDENSSEFKEALRRLKEVGDGFLAVVRRHADGEGSLSEQFDRVTGFMRGAENLTWSFGAFLEAVRAREATTS</sequence>
<evidence type="ECO:0000256" key="4">
    <source>
        <dbReference type="ARBA" id="ARBA00022801"/>
    </source>
</evidence>
<keyword evidence="4" id="KW-0378">Hydrolase</keyword>
<evidence type="ECO:0000313" key="11">
    <source>
        <dbReference type="EMBL" id="KAF2425519.1"/>
    </source>
</evidence>
<feature type="domain" description="GH15-like" evidence="10">
    <location>
        <begin position="55"/>
        <end position="514"/>
    </location>
</feature>
<evidence type="ECO:0000256" key="7">
    <source>
        <dbReference type="ARBA" id="ARBA00023326"/>
    </source>
</evidence>
<reference evidence="11" key="1">
    <citation type="journal article" date="2020" name="Stud. Mycol.">
        <title>101 Dothideomycetes genomes: a test case for predicting lifestyles and emergence of pathogens.</title>
        <authorList>
            <person name="Haridas S."/>
            <person name="Albert R."/>
            <person name="Binder M."/>
            <person name="Bloem J."/>
            <person name="Labutti K."/>
            <person name="Salamov A."/>
            <person name="Andreopoulos B."/>
            <person name="Baker S."/>
            <person name="Barry K."/>
            <person name="Bills G."/>
            <person name="Bluhm B."/>
            <person name="Cannon C."/>
            <person name="Castanera R."/>
            <person name="Culley D."/>
            <person name="Daum C."/>
            <person name="Ezra D."/>
            <person name="Gonzalez J."/>
            <person name="Henrissat B."/>
            <person name="Kuo A."/>
            <person name="Liang C."/>
            <person name="Lipzen A."/>
            <person name="Lutzoni F."/>
            <person name="Magnuson J."/>
            <person name="Mondo S."/>
            <person name="Nolan M."/>
            <person name="Ohm R."/>
            <person name="Pangilinan J."/>
            <person name="Park H.-J."/>
            <person name="Ramirez L."/>
            <person name="Alfaro M."/>
            <person name="Sun H."/>
            <person name="Tritt A."/>
            <person name="Yoshinaga Y."/>
            <person name="Zwiers L.-H."/>
            <person name="Turgeon B."/>
            <person name="Goodwin S."/>
            <person name="Spatafora J."/>
            <person name="Crous P."/>
            <person name="Grigoriev I."/>
        </authorList>
    </citation>
    <scope>NUCLEOTIDE SEQUENCE</scope>
    <source>
        <strain evidence="11">CBS 130266</strain>
    </source>
</reference>
<dbReference type="PANTHER" id="PTHR31616:SF9">
    <property type="entry name" value="GLUCOAMYLASE, INTRACELLULAR SPORULATION-SPECIFIC"/>
    <property type="match status" value="1"/>
</dbReference>
<comment type="similarity">
    <text evidence="2">Belongs to the glycosyl hydrolase 15 family.</text>
</comment>
<dbReference type="InterPro" id="IPR012341">
    <property type="entry name" value="6hp_glycosidase-like_sf"/>
</dbReference>
<gene>
    <name evidence="11" type="ORF">EJ08DRAFT_398745</name>
</gene>
<dbReference type="InterPro" id="IPR011613">
    <property type="entry name" value="GH15-like"/>
</dbReference>
<dbReference type="GO" id="GO:0004339">
    <property type="term" value="F:glucan 1,4-alpha-glucosidase activity"/>
    <property type="evidence" value="ECO:0007669"/>
    <property type="project" value="UniProtKB-EC"/>
</dbReference>
<dbReference type="PANTHER" id="PTHR31616">
    <property type="entry name" value="TREHALASE"/>
    <property type="match status" value="1"/>
</dbReference>
<dbReference type="Gene3D" id="1.50.10.10">
    <property type="match status" value="1"/>
</dbReference>
<evidence type="ECO:0000256" key="8">
    <source>
        <dbReference type="ARBA" id="ARBA00033442"/>
    </source>
</evidence>
<comment type="catalytic activity">
    <reaction evidence="1">
        <text>Hydrolysis of terminal (1-&gt;4)-linked alpha-D-glucose residues successively from non-reducing ends of the chains with release of beta-D-glucose.</text>
        <dbReference type="EC" id="3.2.1.3"/>
    </reaction>
</comment>
<dbReference type="SUPFAM" id="SSF48208">
    <property type="entry name" value="Six-hairpin glycosidases"/>
    <property type="match status" value="1"/>
</dbReference>
<evidence type="ECO:0000256" key="1">
    <source>
        <dbReference type="ARBA" id="ARBA00001863"/>
    </source>
</evidence>
<evidence type="ECO:0000256" key="6">
    <source>
        <dbReference type="ARBA" id="ARBA00023295"/>
    </source>
</evidence>
<dbReference type="GO" id="GO:0000272">
    <property type="term" value="P:polysaccharide catabolic process"/>
    <property type="evidence" value="ECO:0007669"/>
    <property type="project" value="UniProtKB-KW"/>
</dbReference>
<evidence type="ECO:0000256" key="2">
    <source>
        <dbReference type="ARBA" id="ARBA00006188"/>
    </source>
</evidence>
<dbReference type="InterPro" id="IPR000165">
    <property type="entry name" value="Glucoamylase"/>
</dbReference>
<keyword evidence="12" id="KW-1185">Reference proteome</keyword>
<keyword evidence="6" id="KW-0326">Glycosidase</keyword>
<dbReference type="EC" id="3.2.1.3" evidence="3"/>
<evidence type="ECO:0000256" key="5">
    <source>
        <dbReference type="ARBA" id="ARBA00023277"/>
    </source>
</evidence>
<name>A0A9P4NKA8_9PEZI</name>
<keyword evidence="7" id="KW-0624">Polysaccharide degradation</keyword>
<evidence type="ECO:0000256" key="9">
    <source>
        <dbReference type="ARBA" id="ARBA00033473"/>
    </source>
</evidence>
<dbReference type="AlphaFoldDB" id="A0A9P4NKA8"/>
<dbReference type="Pfam" id="PF00723">
    <property type="entry name" value="Glyco_hydro_15"/>
    <property type="match status" value="1"/>
</dbReference>
<dbReference type="OrthoDB" id="6123450at2759"/>
<organism evidence="11 12">
    <name type="scientific">Tothia fuscella</name>
    <dbReference type="NCBI Taxonomy" id="1048955"/>
    <lineage>
        <taxon>Eukaryota</taxon>
        <taxon>Fungi</taxon>
        <taxon>Dikarya</taxon>
        <taxon>Ascomycota</taxon>
        <taxon>Pezizomycotina</taxon>
        <taxon>Dothideomycetes</taxon>
        <taxon>Pleosporomycetidae</taxon>
        <taxon>Venturiales</taxon>
        <taxon>Cylindrosympodiaceae</taxon>
        <taxon>Tothia</taxon>
    </lineage>
</organism>
<evidence type="ECO:0000256" key="3">
    <source>
        <dbReference type="ARBA" id="ARBA00012593"/>
    </source>
</evidence>
<dbReference type="Proteomes" id="UP000800235">
    <property type="component" value="Unassembled WGS sequence"/>
</dbReference>
<dbReference type="GO" id="GO:0000324">
    <property type="term" value="C:fungal-type vacuole"/>
    <property type="evidence" value="ECO:0007669"/>
    <property type="project" value="TreeGrafter"/>
</dbReference>
<accession>A0A9P4NKA8</accession>
<evidence type="ECO:0000313" key="12">
    <source>
        <dbReference type="Proteomes" id="UP000800235"/>
    </source>
</evidence>